<proteinExistence type="predicted"/>
<sequence>IVYCVLTRVFHLTGIDYTEDLVTYNAADHKVEQALITLKKGFQLLIYGRKGKAKPCKSLSYRLDLDPELGFV</sequence>
<organism evidence="1">
    <name type="scientific">Brassica napus</name>
    <name type="common">Rape</name>
    <dbReference type="NCBI Taxonomy" id="3708"/>
    <lineage>
        <taxon>Eukaryota</taxon>
        <taxon>Viridiplantae</taxon>
        <taxon>Streptophyta</taxon>
        <taxon>Embryophyta</taxon>
        <taxon>Tracheophyta</taxon>
        <taxon>Spermatophyta</taxon>
        <taxon>Magnoliopsida</taxon>
        <taxon>eudicotyledons</taxon>
        <taxon>Gunneridae</taxon>
        <taxon>Pentapetalae</taxon>
        <taxon>rosids</taxon>
        <taxon>malvids</taxon>
        <taxon>Brassicales</taxon>
        <taxon>Brassicaceae</taxon>
        <taxon>Brassiceae</taxon>
        <taxon>Brassica</taxon>
    </lineage>
</organism>
<gene>
    <name evidence="1" type="ORF">DARMORV10_C08P25750.1</name>
</gene>
<dbReference type="Proteomes" id="UP001295469">
    <property type="component" value="Chromosome C08"/>
</dbReference>
<reference evidence="1" key="1">
    <citation type="submission" date="2021-01" db="EMBL/GenBank/DDBJ databases">
        <authorList>
            <consortium name="Genoscope - CEA"/>
            <person name="William W."/>
        </authorList>
    </citation>
    <scope>NUCLEOTIDE SEQUENCE</scope>
</reference>
<name>A0A816UM63_BRANA</name>
<dbReference type="EMBL" id="HG994372">
    <property type="protein sequence ID" value="CAF2110822.1"/>
    <property type="molecule type" value="Genomic_DNA"/>
</dbReference>
<accession>A0A816UM63</accession>
<feature type="non-terminal residue" evidence="1">
    <location>
        <position position="1"/>
    </location>
</feature>
<evidence type="ECO:0000313" key="1">
    <source>
        <dbReference type="EMBL" id="CAF2110822.1"/>
    </source>
</evidence>
<dbReference type="AlphaFoldDB" id="A0A816UM63"/>
<protein>
    <submittedName>
        <fullName evidence="1">(rape) hypothetical protein</fullName>
    </submittedName>
</protein>